<name>A0A9P5D0Q0_9HYPO</name>
<feature type="region of interest" description="Disordered" evidence="7">
    <location>
        <begin position="174"/>
        <end position="271"/>
    </location>
</feature>
<dbReference type="SUPFAM" id="SSF51069">
    <property type="entry name" value="Carbonic anhydrase"/>
    <property type="match status" value="1"/>
</dbReference>
<dbReference type="GO" id="GO:0004089">
    <property type="term" value="F:carbonate dehydratase activity"/>
    <property type="evidence" value="ECO:0007669"/>
    <property type="project" value="UniProtKB-EC"/>
</dbReference>
<dbReference type="CDD" id="cd03124">
    <property type="entry name" value="alpha_CA_prokaryotic_like"/>
    <property type="match status" value="1"/>
</dbReference>
<evidence type="ECO:0000256" key="5">
    <source>
        <dbReference type="ARBA" id="ARBA00023239"/>
    </source>
</evidence>
<reference evidence="10" key="1">
    <citation type="submission" date="2020-03" db="EMBL/GenBank/DDBJ databases">
        <title>Site-based positive gene gene selection in Geosmithia morbida across the United States reveals a broad range of putative effectors and factors for local host and environmental adapation.</title>
        <authorList>
            <person name="Onufrak A."/>
            <person name="Murdoch R.W."/>
            <person name="Gazis R."/>
            <person name="Huff M."/>
            <person name="Staton M."/>
            <person name="Klingeman W."/>
            <person name="Hadziabdic D."/>
        </authorList>
    </citation>
    <scope>NUCLEOTIDE SEQUENCE</scope>
    <source>
        <strain evidence="10">1262</strain>
    </source>
</reference>
<dbReference type="InterPro" id="IPR036398">
    <property type="entry name" value="CA_dom_sf"/>
</dbReference>
<dbReference type="OrthoDB" id="429145at2759"/>
<evidence type="ECO:0000256" key="7">
    <source>
        <dbReference type="SAM" id="MobiDB-lite"/>
    </source>
</evidence>
<keyword evidence="8" id="KW-0732">Signal</keyword>
<comment type="catalytic activity">
    <reaction evidence="6">
        <text>hydrogencarbonate + H(+) = CO2 + H2O</text>
        <dbReference type="Rhea" id="RHEA:10748"/>
        <dbReference type="ChEBI" id="CHEBI:15377"/>
        <dbReference type="ChEBI" id="CHEBI:15378"/>
        <dbReference type="ChEBI" id="CHEBI:16526"/>
        <dbReference type="ChEBI" id="CHEBI:17544"/>
        <dbReference type="EC" id="4.2.1.1"/>
    </reaction>
</comment>
<feature type="compositionally biased region" description="Acidic residues" evidence="7">
    <location>
        <begin position="174"/>
        <end position="193"/>
    </location>
</feature>
<dbReference type="PROSITE" id="PS51257">
    <property type="entry name" value="PROKAR_LIPOPROTEIN"/>
    <property type="match status" value="1"/>
</dbReference>
<keyword evidence="4" id="KW-0862">Zinc</keyword>
<comment type="caution">
    <text evidence="10">The sequence shown here is derived from an EMBL/GenBank/DDBJ whole genome shotgun (WGS) entry which is preliminary data.</text>
</comment>
<keyword evidence="5" id="KW-0456">Lyase</keyword>
<evidence type="ECO:0000259" key="9">
    <source>
        <dbReference type="PROSITE" id="PS51144"/>
    </source>
</evidence>
<dbReference type="PANTHER" id="PTHR18952:SF265">
    <property type="entry name" value="CARBONIC ANHYDRASE"/>
    <property type="match status" value="1"/>
</dbReference>
<proteinExistence type="inferred from homology"/>
<evidence type="ECO:0000313" key="11">
    <source>
        <dbReference type="Proteomes" id="UP000749293"/>
    </source>
</evidence>
<keyword evidence="11" id="KW-1185">Reference proteome</keyword>
<dbReference type="InterPro" id="IPR041891">
    <property type="entry name" value="Alpha_CA_prokaryot-like"/>
</dbReference>
<accession>A0A9P5D0Q0</accession>
<dbReference type="SMART" id="SM01057">
    <property type="entry name" value="Carb_anhydrase"/>
    <property type="match status" value="1"/>
</dbReference>
<feature type="compositionally biased region" description="Basic residues" evidence="7">
    <location>
        <begin position="225"/>
        <end position="235"/>
    </location>
</feature>
<dbReference type="AlphaFoldDB" id="A0A9P5D0Q0"/>
<comment type="similarity">
    <text evidence="1">Belongs to the alpha-carbonic anhydrase family.</text>
</comment>
<dbReference type="GO" id="GO:0008270">
    <property type="term" value="F:zinc ion binding"/>
    <property type="evidence" value="ECO:0007669"/>
    <property type="project" value="InterPro"/>
</dbReference>
<dbReference type="EC" id="4.2.1.1" evidence="2"/>
<dbReference type="EMBL" id="JAANYQ010000011">
    <property type="protein sequence ID" value="KAF4121862.1"/>
    <property type="molecule type" value="Genomic_DNA"/>
</dbReference>
<feature type="chain" id="PRO_5040287897" description="carbonic anhydrase" evidence="8">
    <location>
        <begin position="23"/>
        <end position="394"/>
    </location>
</feature>
<evidence type="ECO:0000256" key="2">
    <source>
        <dbReference type="ARBA" id="ARBA00012925"/>
    </source>
</evidence>
<sequence length="394" mass="41720">MTRTATYLSLGFLATFAPGALASCAYGTHLHRRADGEIEAPTFGYIGDQGPTNWHALDAANSACAQGTEQSPINMVADAFTLQAASELNITIPDMADGAEFENLGTTVEVIAQGGTMTAAGVQYTLQQFHFHLPSEHLDDGTTMAMEMHMVWESADEQIAVVGVYIDLATGTEEAVEEEAPATEEPEVEEPEAEAPAATTTAAPVGVARPATTLTPKTEPTAAARVRRGDHRNARRERAQREQAKREQAKRADVRRRQAKAKAQRRQAGAGGASAVVETVLGVVDQIPNLGDTVTTDPLIMSELVNLIGAADVQTYSGSLTTPPCSESVSWFVSTQKLSIQTSTFIKARDVIGFNSRFPQSALGTQNVLATSAAAVAAGAEAEAEDEATDEDED</sequence>
<protein>
    <recommendedName>
        <fullName evidence="2">carbonic anhydrase</fullName>
        <ecNumber evidence="2">4.2.1.1</ecNumber>
    </recommendedName>
</protein>
<evidence type="ECO:0000313" key="10">
    <source>
        <dbReference type="EMBL" id="KAF4121862.1"/>
    </source>
</evidence>
<evidence type="ECO:0000256" key="3">
    <source>
        <dbReference type="ARBA" id="ARBA00022723"/>
    </source>
</evidence>
<dbReference type="InterPro" id="IPR001148">
    <property type="entry name" value="CA_dom"/>
</dbReference>
<evidence type="ECO:0000256" key="6">
    <source>
        <dbReference type="ARBA" id="ARBA00048348"/>
    </source>
</evidence>
<evidence type="ECO:0000256" key="8">
    <source>
        <dbReference type="SAM" id="SignalP"/>
    </source>
</evidence>
<dbReference type="Proteomes" id="UP000749293">
    <property type="component" value="Unassembled WGS sequence"/>
</dbReference>
<feature type="domain" description="Alpha-carbonic anhydrase" evidence="9">
    <location>
        <begin position="41"/>
        <end position="380"/>
    </location>
</feature>
<dbReference type="PANTHER" id="PTHR18952">
    <property type="entry name" value="CARBONIC ANHYDRASE"/>
    <property type="match status" value="1"/>
</dbReference>
<dbReference type="RefSeq" id="XP_035320514.1">
    <property type="nucleotide sequence ID" value="XM_035463683.1"/>
</dbReference>
<evidence type="ECO:0000256" key="4">
    <source>
        <dbReference type="ARBA" id="ARBA00022833"/>
    </source>
</evidence>
<dbReference type="Pfam" id="PF00194">
    <property type="entry name" value="Carb_anhydrase"/>
    <property type="match status" value="2"/>
</dbReference>
<feature type="compositionally biased region" description="Low complexity" evidence="7">
    <location>
        <begin position="194"/>
        <end position="213"/>
    </location>
</feature>
<feature type="compositionally biased region" description="Basic and acidic residues" evidence="7">
    <location>
        <begin position="236"/>
        <end position="256"/>
    </location>
</feature>
<gene>
    <name evidence="10" type="ORF">GMORB2_1702</name>
</gene>
<organism evidence="10 11">
    <name type="scientific">Geosmithia morbida</name>
    <dbReference type="NCBI Taxonomy" id="1094350"/>
    <lineage>
        <taxon>Eukaryota</taxon>
        <taxon>Fungi</taxon>
        <taxon>Dikarya</taxon>
        <taxon>Ascomycota</taxon>
        <taxon>Pezizomycotina</taxon>
        <taxon>Sordariomycetes</taxon>
        <taxon>Hypocreomycetidae</taxon>
        <taxon>Hypocreales</taxon>
        <taxon>Bionectriaceae</taxon>
        <taxon>Geosmithia</taxon>
    </lineage>
</organism>
<dbReference type="InterPro" id="IPR023561">
    <property type="entry name" value="Carbonic_anhydrase_a-class"/>
</dbReference>
<feature type="signal peptide" evidence="8">
    <location>
        <begin position="1"/>
        <end position="22"/>
    </location>
</feature>
<dbReference type="GeneID" id="55967932"/>
<keyword evidence="3" id="KW-0479">Metal-binding</keyword>
<dbReference type="PROSITE" id="PS51144">
    <property type="entry name" value="ALPHA_CA_2"/>
    <property type="match status" value="1"/>
</dbReference>
<dbReference type="Gene3D" id="3.10.200.10">
    <property type="entry name" value="Alpha carbonic anhydrase"/>
    <property type="match status" value="2"/>
</dbReference>
<evidence type="ECO:0000256" key="1">
    <source>
        <dbReference type="ARBA" id="ARBA00010718"/>
    </source>
</evidence>